<dbReference type="AlphaFoldDB" id="A0A3D9BK45"/>
<sequence>MKIGIQDLYFKIIEFEGEEIYQNLLKIWAVKNEYQSYISSISEKILEDKHIFSQEDIWELYALSRVLDILTLRFQQNNNADGTDWQGPIVSCLEYIKFCKLIGLQVSTPSSFHDFDCEIIEAKSGKINFQIDECFFPAIRLKNLIIKRAGLRVFLNDKNFDLNRVNNSKIYWTSRAKTDSFMTSQLAGEAIHNGEQILDWILKLKKISFTIMKE</sequence>
<comment type="caution">
    <text evidence="1">The sequence shown here is derived from an EMBL/GenBank/DDBJ whole genome shotgun (WGS) entry which is preliminary data.</text>
</comment>
<evidence type="ECO:0000313" key="2">
    <source>
        <dbReference type="Proteomes" id="UP000256512"/>
    </source>
</evidence>
<evidence type="ECO:0000313" key="1">
    <source>
        <dbReference type="EMBL" id="REC53899.1"/>
    </source>
</evidence>
<proteinExistence type="predicted"/>
<dbReference type="RefSeq" id="WP_115950472.1">
    <property type="nucleotide sequence ID" value="NZ_QNVS01000034.1"/>
</dbReference>
<accession>A0A3D9BK45</accession>
<dbReference type="Proteomes" id="UP000256512">
    <property type="component" value="Unassembled WGS sequence"/>
</dbReference>
<gene>
    <name evidence="1" type="ORF">DRF62_11660</name>
</gene>
<keyword evidence="2" id="KW-1185">Reference proteome</keyword>
<name>A0A3D9BK45_9FLAO</name>
<organism evidence="1 2">
    <name type="scientific">Chryseobacterium piscium</name>
    <dbReference type="NCBI Taxonomy" id="333702"/>
    <lineage>
        <taxon>Bacteria</taxon>
        <taxon>Pseudomonadati</taxon>
        <taxon>Bacteroidota</taxon>
        <taxon>Flavobacteriia</taxon>
        <taxon>Flavobacteriales</taxon>
        <taxon>Weeksellaceae</taxon>
        <taxon>Chryseobacterium group</taxon>
        <taxon>Chryseobacterium</taxon>
    </lineage>
</organism>
<dbReference type="EMBL" id="QNVS01000034">
    <property type="protein sequence ID" value="REC53899.1"/>
    <property type="molecule type" value="Genomic_DNA"/>
</dbReference>
<protein>
    <submittedName>
        <fullName evidence="1">Uncharacterized protein</fullName>
    </submittedName>
</protein>
<reference evidence="1 2" key="1">
    <citation type="journal article" date="2006" name="Int. J. Syst. Evol. Microbiol.">
        <title>Chryseobacterium piscium sp. nov., isolated from fish of the South Atlantic Ocean off South Africa.</title>
        <authorList>
            <person name="de Beer H."/>
            <person name="Hugo C.J."/>
            <person name="Jooste P.J."/>
            <person name="Vancanneyt M."/>
            <person name="Coenye T."/>
            <person name="Vandamme P."/>
        </authorList>
    </citation>
    <scope>NUCLEOTIDE SEQUENCE [LARGE SCALE GENOMIC DNA]</scope>
    <source>
        <strain evidence="1 2">CCUG 51923</strain>
    </source>
</reference>